<comment type="caution">
    <text evidence="8">Lacks conserved residue(s) required for the propagation of feature annotation.</text>
</comment>
<dbReference type="GO" id="GO:0030424">
    <property type="term" value="C:axon"/>
    <property type="evidence" value="ECO:0007669"/>
    <property type="project" value="TreeGrafter"/>
</dbReference>
<keyword evidence="7 8" id="KW-0807">Transducer</keyword>
<evidence type="ECO:0000313" key="9">
    <source>
        <dbReference type="EMBL" id="EZA50864.1"/>
    </source>
</evidence>
<evidence type="ECO:0000256" key="1">
    <source>
        <dbReference type="ARBA" id="ARBA00004651"/>
    </source>
</evidence>
<dbReference type="GO" id="GO:0043025">
    <property type="term" value="C:neuronal cell body"/>
    <property type="evidence" value="ECO:0007669"/>
    <property type="project" value="TreeGrafter"/>
</dbReference>
<sequence length="476" mass="54586">MRHNGEKLNISFTLKEEGDGRREDVPGSVKNSVLMDPYKLSDLLGTQKKVNATARKISKEKAKTTKVESPRNFFCRFWISLSFFKLIGLATFTLCIVTQHKRTLNTFRYSKRGIAYNVALISLMIASNFLSIPFRLHMEYENKTNLTVGIEILQTILGTIVICTILFRYCVDQKCLVRIANQLMDIEHEVDRLYRSCSLQRQRVRSTLIVACAMKFCLLIVLLITEIYAFHASPISWLTDILPTFHVGWLMMQYFLLVTIIQADFADVNRAIQSLSRVSTPDLRPRSPLCQTRRVVVSNSSVCQLLQLRDAHCHLCDIAEGVSGFYSLPMLFGITFAFLTLIYNAYYLLVPLLISDEILQYELFINTVLWLAFLMYPIIILTNRISRILNEIGRTGNMVHSLLSCTLGKEARSELKQFSLQLLHRKIRFTANDYFALDNTFFHSMIGTVVTYLVILVQFEMGRPCSPRLPCNCTAE</sequence>
<dbReference type="GO" id="GO:0005886">
    <property type="term" value="C:plasma membrane"/>
    <property type="evidence" value="ECO:0007669"/>
    <property type="project" value="UniProtKB-SubCell"/>
</dbReference>
<keyword evidence="2 8" id="KW-1003">Cell membrane</keyword>
<dbReference type="GO" id="GO:0030425">
    <property type="term" value="C:dendrite"/>
    <property type="evidence" value="ECO:0007669"/>
    <property type="project" value="TreeGrafter"/>
</dbReference>
<dbReference type="GO" id="GO:0050909">
    <property type="term" value="P:sensory perception of taste"/>
    <property type="evidence" value="ECO:0007669"/>
    <property type="project" value="InterPro"/>
</dbReference>
<dbReference type="Pfam" id="PF08395">
    <property type="entry name" value="7tm_7"/>
    <property type="match status" value="1"/>
</dbReference>
<dbReference type="AlphaFoldDB" id="A0A026W761"/>
<keyword evidence="6 8" id="KW-0675">Receptor</keyword>
<dbReference type="GO" id="GO:0008049">
    <property type="term" value="P:male courtship behavior"/>
    <property type="evidence" value="ECO:0007669"/>
    <property type="project" value="TreeGrafter"/>
</dbReference>
<reference evidence="9 11" key="1">
    <citation type="journal article" date="2014" name="Curr. Biol.">
        <title>The genome of the clonal raider ant Cerapachys biroi.</title>
        <authorList>
            <person name="Oxley P.R."/>
            <person name="Ji L."/>
            <person name="Fetter-Pruneda I."/>
            <person name="McKenzie S.K."/>
            <person name="Li C."/>
            <person name="Hu H."/>
            <person name="Zhang G."/>
            <person name="Kronauer D.J."/>
        </authorList>
    </citation>
    <scope>NUCLEOTIDE SEQUENCE [LARGE SCALE GENOMIC DNA]</scope>
</reference>
<dbReference type="GO" id="GO:0007635">
    <property type="term" value="P:chemosensory behavior"/>
    <property type="evidence" value="ECO:0007669"/>
    <property type="project" value="TreeGrafter"/>
</dbReference>
<dbReference type="PANTHER" id="PTHR21143:SF104">
    <property type="entry name" value="GUSTATORY RECEPTOR 8A-RELATED"/>
    <property type="match status" value="1"/>
</dbReference>
<comment type="similarity">
    <text evidence="8">Belongs to the insect chemoreceptor superfamily. Gustatory receptor (GR) family.</text>
</comment>
<evidence type="ECO:0000256" key="7">
    <source>
        <dbReference type="ARBA" id="ARBA00023224"/>
    </source>
</evidence>
<protein>
    <recommendedName>
        <fullName evidence="8">Gustatory receptor</fullName>
    </recommendedName>
</protein>
<proteinExistence type="inferred from homology"/>
<comment type="subcellular location">
    <subcellularLocation>
        <location evidence="1 8">Cell membrane</location>
        <topology evidence="1 8">Multi-pass membrane protein</topology>
    </subcellularLocation>
</comment>
<gene>
    <name evidence="10" type="ORF">DMN91_001494</name>
    <name evidence="9" type="ORF">X777_10498</name>
</gene>
<keyword evidence="3 8" id="KW-0812">Transmembrane</keyword>
<evidence type="ECO:0000313" key="10">
    <source>
        <dbReference type="EMBL" id="RLU25338.1"/>
    </source>
</evidence>
<dbReference type="OrthoDB" id="6366728at2759"/>
<feature type="transmembrane region" description="Helical" evidence="8">
    <location>
        <begin position="152"/>
        <end position="171"/>
    </location>
</feature>
<evidence type="ECO:0000313" key="11">
    <source>
        <dbReference type="Proteomes" id="UP000053097"/>
    </source>
</evidence>
<reference evidence="10" key="2">
    <citation type="journal article" date="2018" name="Genome Res.">
        <title>The genomic architecture and molecular evolution of ant odorant receptors.</title>
        <authorList>
            <person name="McKenzie S.K."/>
            <person name="Kronauer D.J.C."/>
        </authorList>
    </citation>
    <scope>NUCLEOTIDE SEQUENCE [LARGE SCALE GENOMIC DNA]</scope>
    <source>
        <strain evidence="10">Clonal line C1</strain>
    </source>
</reference>
<feature type="transmembrane region" description="Helical" evidence="8">
    <location>
        <begin position="434"/>
        <end position="459"/>
    </location>
</feature>
<feature type="transmembrane region" description="Helical" evidence="8">
    <location>
        <begin position="77"/>
        <end position="98"/>
    </location>
</feature>
<organism evidence="9 11">
    <name type="scientific">Ooceraea biroi</name>
    <name type="common">Clonal raider ant</name>
    <name type="synonym">Cerapachys biroi</name>
    <dbReference type="NCBI Taxonomy" id="2015173"/>
    <lineage>
        <taxon>Eukaryota</taxon>
        <taxon>Metazoa</taxon>
        <taxon>Ecdysozoa</taxon>
        <taxon>Arthropoda</taxon>
        <taxon>Hexapoda</taxon>
        <taxon>Insecta</taxon>
        <taxon>Pterygota</taxon>
        <taxon>Neoptera</taxon>
        <taxon>Endopterygota</taxon>
        <taxon>Hymenoptera</taxon>
        <taxon>Apocrita</taxon>
        <taxon>Aculeata</taxon>
        <taxon>Formicoidea</taxon>
        <taxon>Formicidae</taxon>
        <taxon>Dorylinae</taxon>
        <taxon>Ooceraea</taxon>
    </lineage>
</organism>
<dbReference type="InterPro" id="IPR013604">
    <property type="entry name" value="7TM_chemorcpt"/>
</dbReference>
<dbReference type="Proteomes" id="UP000053097">
    <property type="component" value="Unassembled WGS sequence"/>
</dbReference>
<keyword evidence="4 8" id="KW-1133">Transmembrane helix</keyword>
<evidence type="ECO:0000256" key="4">
    <source>
        <dbReference type="ARBA" id="ARBA00022989"/>
    </source>
</evidence>
<comment type="function">
    <text evidence="8">Gustatory receptor which mediates acceptance or avoidance behavior, depending on its substrates.</text>
</comment>
<feature type="transmembrane region" description="Helical" evidence="8">
    <location>
        <begin position="208"/>
        <end position="229"/>
    </location>
</feature>
<dbReference type="GO" id="GO:0007165">
    <property type="term" value="P:signal transduction"/>
    <property type="evidence" value="ECO:0007669"/>
    <property type="project" value="UniProtKB-KW"/>
</dbReference>
<keyword evidence="5 8" id="KW-0472">Membrane</keyword>
<evidence type="ECO:0000256" key="6">
    <source>
        <dbReference type="ARBA" id="ARBA00023170"/>
    </source>
</evidence>
<name>A0A026W761_OOCBI</name>
<dbReference type="OMA" id="RRQRIFC"/>
<evidence type="ECO:0000256" key="5">
    <source>
        <dbReference type="ARBA" id="ARBA00023136"/>
    </source>
</evidence>
<feature type="transmembrane region" description="Helical" evidence="8">
    <location>
        <begin position="328"/>
        <end position="349"/>
    </location>
</feature>
<evidence type="ECO:0000256" key="2">
    <source>
        <dbReference type="ARBA" id="ARBA00022475"/>
    </source>
</evidence>
<keyword evidence="11" id="KW-1185">Reference proteome</keyword>
<feature type="transmembrane region" description="Helical" evidence="8">
    <location>
        <begin position="361"/>
        <end position="381"/>
    </location>
</feature>
<dbReference type="EMBL" id="KK107436">
    <property type="protein sequence ID" value="EZA50864.1"/>
    <property type="molecule type" value="Genomic_DNA"/>
</dbReference>
<dbReference type="Proteomes" id="UP000279307">
    <property type="component" value="Chromosome 2"/>
</dbReference>
<feature type="transmembrane region" description="Helical" evidence="8">
    <location>
        <begin position="114"/>
        <end position="132"/>
    </location>
</feature>
<dbReference type="PANTHER" id="PTHR21143">
    <property type="entry name" value="INVERTEBRATE GUSTATORY RECEPTOR"/>
    <property type="match status" value="1"/>
</dbReference>
<evidence type="ECO:0000256" key="3">
    <source>
        <dbReference type="ARBA" id="ARBA00022692"/>
    </source>
</evidence>
<reference evidence="10" key="3">
    <citation type="submission" date="2018-07" db="EMBL/GenBank/DDBJ databases">
        <authorList>
            <person name="Mckenzie S.K."/>
            <person name="Kronauer D.J.C."/>
        </authorList>
    </citation>
    <scope>NUCLEOTIDE SEQUENCE</scope>
    <source>
        <strain evidence="10">Clonal line C1</strain>
    </source>
</reference>
<evidence type="ECO:0000256" key="8">
    <source>
        <dbReference type="RuleBase" id="RU363108"/>
    </source>
</evidence>
<dbReference type="EMBL" id="QOIP01000002">
    <property type="protein sequence ID" value="RLU25338.1"/>
    <property type="molecule type" value="Genomic_DNA"/>
</dbReference>
<feature type="transmembrane region" description="Helical" evidence="8">
    <location>
        <begin position="241"/>
        <end position="261"/>
    </location>
</feature>
<accession>A0A026W761</accession>